<protein>
    <submittedName>
        <fullName evidence="2">Uncharacterized protein</fullName>
    </submittedName>
</protein>
<gene>
    <name evidence="2" type="ORF">C2845_PM07G19700</name>
</gene>
<dbReference type="AlphaFoldDB" id="A0A3L6SR91"/>
<accession>A0A3L6SR91</accession>
<sequence length="151" mass="16216">MAVTIAAATGSTPSSHSRAATTQGTSPTRPRPLSLAGAPLCAVSSPPEPPHRRGPLLPTTSGSKPYVKSVASEAPMLAGHLPSPENPSPRRISAGNHRRPDRDHIAVIEFFLGFFLQKLEDLHVNVSFSNHICASHRGLTFFSVFNRLMIF</sequence>
<evidence type="ECO:0000313" key="3">
    <source>
        <dbReference type="Proteomes" id="UP000275267"/>
    </source>
</evidence>
<dbReference type="Proteomes" id="UP000275267">
    <property type="component" value="Unassembled WGS sequence"/>
</dbReference>
<reference evidence="3" key="1">
    <citation type="journal article" date="2019" name="Nat. Commun.">
        <title>The genome of broomcorn millet.</title>
        <authorList>
            <person name="Zou C."/>
            <person name="Miki D."/>
            <person name="Li D."/>
            <person name="Tang Q."/>
            <person name="Xiao L."/>
            <person name="Rajput S."/>
            <person name="Deng P."/>
            <person name="Jia W."/>
            <person name="Huang R."/>
            <person name="Zhang M."/>
            <person name="Sun Y."/>
            <person name="Hu J."/>
            <person name="Fu X."/>
            <person name="Schnable P.S."/>
            <person name="Li F."/>
            <person name="Zhang H."/>
            <person name="Feng B."/>
            <person name="Zhu X."/>
            <person name="Liu R."/>
            <person name="Schnable J.C."/>
            <person name="Zhu J.-K."/>
            <person name="Zhang H."/>
        </authorList>
    </citation>
    <scope>NUCLEOTIDE SEQUENCE [LARGE SCALE GENOMIC DNA]</scope>
</reference>
<comment type="caution">
    <text evidence="2">The sequence shown here is derived from an EMBL/GenBank/DDBJ whole genome shotgun (WGS) entry which is preliminary data.</text>
</comment>
<evidence type="ECO:0000313" key="2">
    <source>
        <dbReference type="EMBL" id="RLN25181.1"/>
    </source>
</evidence>
<organism evidence="2 3">
    <name type="scientific">Panicum miliaceum</name>
    <name type="common">Proso millet</name>
    <name type="synonym">Broomcorn millet</name>
    <dbReference type="NCBI Taxonomy" id="4540"/>
    <lineage>
        <taxon>Eukaryota</taxon>
        <taxon>Viridiplantae</taxon>
        <taxon>Streptophyta</taxon>
        <taxon>Embryophyta</taxon>
        <taxon>Tracheophyta</taxon>
        <taxon>Spermatophyta</taxon>
        <taxon>Magnoliopsida</taxon>
        <taxon>Liliopsida</taxon>
        <taxon>Poales</taxon>
        <taxon>Poaceae</taxon>
        <taxon>PACMAD clade</taxon>
        <taxon>Panicoideae</taxon>
        <taxon>Panicodae</taxon>
        <taxon>Paniceae</taxon>
        <taxon>Panicinae</taxon>
        <taxon>Panicum</taxon>
        <taxon>Panicum sect. Panicum</taxon>
    </lineage>
</organism>
<feature type="compositionally biased region" description="Polar residues" evidence="1">
    <location>
        <begin position="9"/>
        <end position="28"/>
    </location>
</feature>
<feature type="region of interest" description="Disordered" evidence="1">
    <location>
        <begin position="1"/>
        <end position="98"/>
    </location>
</feature>
<name>A0A3L6SR91_PANMI</name>
<proteinExistence type="predicted"/>
<dbReference type="EMBL" id="PQIB02000004">
    <property type="protein sequence ID" value="RLN25181.1"/>
    <property type="molecule type" value="Genomic_DNA"/>
</dbReference>
<evidence type="ECO:0000256" key="1">
    <source>
        <dbReference type="SAM" id="MobiDB-lite"/>
    </source>
</evidence>
<keyword evidence="3" id="KW-1185">Reference proteome</keyword>